<protein>
    <submittedName>
        <fullName evidence="2">Uncharacterized protein</fullName>
    </submittedName>
</protein>
<dbReference type="OrthoDB" id="1378449at2759"/>
<evidence type="ECO:0000313" key="4">
    <source>
        <dbReference type="Proteomes" id="UP000077755"/>
    </source>
</evidence>
<keyword evidence="1" id="KW-0472">Membrane</keyword>
<sequence>MEYGERYWEWIRSVDARLSVLRSRGSTCRVPSKLLAVKPEAYTPQIVAIGPFHRNKPELQAMEELKWRYMLGFIDRVVKSNKELIDITKLDGVSGENYHQISALNKCSKVVAELEKEARAWFAEDINLDKPQLVEVLLLDGCFILELCFRCIRILVKQGMSDSDTTSSVISPVFLEDNFLLGPLDDDNFAMVNILRNDLMLIENQIPYVILQQLFDIIPSSDKPSSEMSSKKLQDYIFLLFSSVSMFNYEIIKFNVKNMDGEYYHLLDMLYQVSGYPKKLPTSYSNRVWGFTRCAKELFTSGFQIVCGNRRSIADIKFKEGEISIPQVTLDKSCDIVLRNLIALEHTGTGRHTITSYVKLMSTLIRSKEDAYLLEWIGIIKKSNEIEDVSEFFKSLCRGVDYVEFYFADVCQKVEDYQVPMWSWRRAKGYSIIKYVEWKESIEYLNRDYFHDRWSFIAFLAASLVILLTFLQTFYTIRAYYPPYH</sequence>
<dbReference type="STRING" id="79200.A0A162A174"/>
<reference evidence="3" key="2">
    <citation type="submission" date="2022-03" db="EMBL/GenBank/DDBJ databases">
        <title>Draft title - Genomic analysis of global carrot germplasm unveils the trajectory of domestication and the origin of high carotenoid orange carrot.</title>
        <authorList>
            <person name="Iorizzo M."/>
            <person name="Ellison S."/>
            <person name="Senalik D."/>
            <person name="Macko-Podgorni A."/>
            <person name="Grzebelus D."/>
            <person name="Bostan H."/>
            <person name="Rolling W."/>
            <person name="Curaba J."/>
            <person name="Simon P."/>
        </authorList>
    </citation>
    <scope>NUCLEOTIDE SEQUENCE</scope>
    <source>
        <tissue evidence="3">Leaf</tissue>
    </source>
</reference>
<dbReference type="KEGG" id="dcr:108221527"/>
<keyword evidence="1" id="KW-1133">Transmembrane helix</keyword>
<dbReference type="Gramene" id="KZM94572">
    <property type="protein sequence ID" value="KZM94572"/>
    <property type="gene ID" value="DCAR_017815"/>
</dbReference>
<dbReference type="EMBL" id="CP093347">
    <property type="protein sequence ID" value="WOH01043.1"/>
    <property type="molecule type" value="Genomic_DNA"/>
</dbReference>
<proteinExistence type="predicted"/>
<dbReference type="OMA" id="ERYWEWI"/>
<feature type="transmembrane region" description="Helical" evidence="1">
    <location>
        <begin position="454"/>
        <end position="477"/>
    </location>
</feature>
<dbReference type="AlphaFoldDB" id="A0A162A174"/>
<keyword evidence="1" id="KW-0812">Transmembrane</keyword>
<dbReference type="PANTHER" id="PTHR31170">
    <property type="entry name" value="BNAC04G53230D PROTEIN"/>
    <property type="match status" value="1"/>
</dbReference>
<dbReference type="PANTHER" id="PTHR31170:SF25">
    <property type="entry name" value="BNAA09G04570D PROTEIN"/>
    <property type="match status" value="1"/>
</dbReference>
<organism evidence="2">
    <name type="scientific">Daucus carota subsp. sativus</name>
    <name type="common">Carrot</name>
    <dbReference type="NCBI Taxonomy" id="79200"/>
    <lineage>
        <taxon>Eukaryota</taxon>
        <taxon>Viridiplantae</taxon>
        <taxon>Streptophyta</taxon>
        <taxon>Embryophyta</taxon>
        <taxon>Tracheophyta</taxon>
        <taxon>Spermatophyta</taxon>
        <taxon>Magnoliopsida</taxon>
        <taxon>eudicotyledons</taxon>
        <taxon>Gunneridae</taxon>
        <taxon>Pentapetalae</taxon>
        <taxon>asterids</taxon>
        <taxon>campanulids</taxon>
        <taxon>Apiales</taxon>
        <taxon>Apiaceae</taxon>
        <taxon>Apioideae</taxon>
        <taxon>Scandiceae</taxon>
        <taxon>Daucinae</taxon>
        <taxon>Daucus</taxon>
        <taxon>Daucus sect. Daucus</taxon>
    </lineage>
</organism>
<reference evidence="2" key="1">
    <citation type="journal article" date="2016" name="Nat. Genet.">
        <title>A high-quality carrot genome assembly provides new insights into carotenoid accumulation and asterid genome evolution.</title>
        <authorList>
            <person name="Iorizzo M."/>
            <person name="Ellison S."/>
            <person name="Senalik D."/>
            <person name="Zeng P."/>
            <person name="Satapoomin P."/>
            <person name="Huang J."/>
            <person name="Bowman M."/>
            <person name="Iovene M."/>
            <person name="Sanseverino W."/>
            <person name="Cavagnaro P."/>
            <person name="Yildiz M."/>
            <person name="Macko-Podgorni A."/>
            <person name="Moranska E."/>
            <person name="Grzebelus E."/>
            <person name="Grzebelus D."/>
            <person name="Ashrafi H."/>
            <person name="Zheng Z."/>
            <person name="Cheng S."/>
            <person name="Spooner D."/>
            <person name="Van Deynze A."/>
            <person name="Simon P."/>
        </authorList>
    </citation>
    <scope>NUCLEOTIDE SEQUENCE [LARGE SCALE GENOMIC DNA]</scope>
    <source>
        <tissue evidence="2">Leaf</tissue>
    </source>
</reference>
<evidence type="ECO:0000313" key="2">
    <source>
        <dbReference type="EMBL" id="KZM94572.1"/>
    </source>
</evidence>
<dbReference type="EMBL" id="LNRQ01000005">
    <property type="protein sequence ID" value="KZM94572.1"/>
    <property type="molecule type" value="Genomic_DNA"/>
</dbReference>
<keyword evidence="4" id="KW-1185">Reference proteome</keyword>
<dbReference type="Pfam" id="PF03140">
    <property type="entry name" value="DUF247"/>
    <property type="match status" value="1"/>
</dbReference>
<name>A0A162A174_DAUCS</name>
<accession>A0A162A174</accession>
<gene>
    <name evidence="2" type="ORF">DCAR_017815</name>
    <name evidence="3" type="ORF">DCAR_0520422</name>
</gene>
<dbReference type="Proteomes" id="UP000077755">
    <property type="component" value="Chromosome 5"/>
</dbReference>
<evidence type="ECO:0000256" key="1">
    <source>
        <dbReference type="SAM" id="Phobius"/>
    </source>
</evidence>
<dbReference type="InterPro" id="IPR004158">
    <property type="entry name" value="DUF247_pln"/>
</dbReference>
<evidence type="ECO:0000313" key="3">
    <source>
        <dbReference type="EMBL" id="WOH01043.1"/>
    </source>
</evidence>